<dbReference type="InterPro" id="IPR010652">
    <property type="entry name" value="DUF1232"/>
</dbReference>
<dbReference type="GO" id="GO:0012505">
    <property type="term" value="C:endomembrane system"/>
    <property type="evidence" value="ECO:0007669"/>
    <property type="project" value="UniProtKB-SubCell"/>
</dbReference>
<evidence type="ECO:0000256" key="2">
    <source>
        <dbReference type="ARBA" id="ARBA00022692"/>
    </source>
</evidence>
<reference evidence="6 7" key="1">
    <citation type="submission" date="2024-01" db="EMBL/GenBank/DDBJ databases">
        <title>Genomic insights into the taxonomy and metabolism of the cyanobacterium Pannus brasiliensis CCIBt3594.</title>
        <authorList>
            <person name="Machado M."/>
            <person name="Botero N.B."/>
            <person name="Andreote A.P.D."/>
            <person name="Feitosa A.M.T."/>
            <person name="Popin R."/>
            <person name="Sivonen K."/>
            <person name="Fiore M.F."/>
        </authorList>
    </citation>
    <scope>NUCLEOTIDE SEQUENCE [LARGE SCALE GENOMIC DNA]</scope>
    <source>
        <strain evidence="6 7">CCIBt3594</strain>
    </source>
</reference>
<organism evidence="6 7">
    <name type="scientific">Pannus brasiliensis CCIBt3594</name>
    <dbReference type="NCBI Taxonomy" id="1427578"/>
    <lineage>
        <taxon>Bacteria</taxon>
        <taxon>Bacillati</taxon>
        <taxon>Cyanobacteriota</taxon>
        <taxon>Cyanophyceae</taxon>
        <taxon>Oscillatoriophycideae</taxon>
        <taxon>Chroococcales</taxon>
        <taxon>Microcystaceae</taxon>
        <taxon>Pannus</taxon>
    </lineage>
</organism>
<sequence>MRLITEAFYRWLRNGIRHPKYRWAIVLASALYLISPIDISTDLIPVVGWLDDGIIVTILASELTGWAIESRKQRQNLAKTEVPDGKVVEVSAR</sequence>
<evidence type="ECO:0000256" key="1">
    <source>
        <dbReference type="ARBA" id="ARBA00004127"/>
    </source>
</evidence>
<name>A0AAW9QTT0_9CHRO</name>
<accession>A0AAW9QTT0</accession>
<evidence type="ECO:0000313" key="6">
    <source>
        <dbReference type="EMBL" id="MEG3438469.1"/>
    </source>
</evidence>
<comment type="subcellular location">
    <subcellularLocation>
        <location evidence="1">Endomembrane system</location>
        <topology evidence="1">Multi-pass membrane protein</topology>
    </subcellularLocation>
</comment>
<keyword evidence="3" id="KW-1133">Transmembrane helix</keyword>
<keyword evidence="7" id="KW-1185">Reference proteome</keyword>
<evidence type="ECO:0000256" key="3">
    <source>
        <dbReference type="ARBA" id="ARBA00022989"/>
    </source>
</evidence>
<gene>
    <name evidence="6" type="ORF">V0288_15160</name>
</gene>
<evidence type="ECO:0000256" key="4">
    <source>
        <dbReference type="ARBA" id="ARBA00023136"/>
    </source>
</evidence>
<keyword evidence="4" id="KW-0472">Membrane</keyword>
<feature type="domain" description="DUF1232" evidence="5">
    <location>
        <begin position="23"/>
        <end position="57"/>
    </location>
</feature>
<evidence type="ECO:0000313" key="7">
    <source>
        <dbReference type="Proteomes" id="UP001328733"/>
    </source>
</evidence>
<comment type="caution">
    <text evidence="6">The sequence shown here is derived from an EMBL/GenBank/DDBJ whole genome shotgun (WGS) entry which is preliminary data.</text>
</comment>
<dbReference type="EMBL" id="JBAFSM010000029">
    <property type="protein sequence ID" value="MEG3438469.1"/>
    <property type="molecule type" value="Genomic_DNA"/>
</dbReference>
<proteinExistence type="predicted"/>
<protein>
    <submittedName>
        <fullName evidence="6">DUF1232 domain-containing protein</fullName>
    </submittedName>
</protein>
<dbReference type="Proteomes" id="UP001328733">
    <property type="component" value="Unassembled WGS sequence"/>
</dbReference>
<dbReference type="RefSeq" id="WP_332865950.1">
    <property type="nucleotide sequence ID" value="NZ_JBAFSM010000029.1"/>
</dbReference>
<evidence type="ECO:0000259" key="5">
    <source>
        <dbReference type="Pfam" id="PF06803"/>
    </source>
</evidence>
<dbReference type="AlphaFoldDB" id="A0AAW9QTT0"/>
<dbReference type="Pfam" id="PF06803">
    <property type="entry name" value="DUF1232"/>
    <property type="match status" value="1"/>
</dbReference>
<keyword evidence="2" id="KW-0812">Transmembrane</keyword>